<dbReference type="GO" id="GO:0016627">
    <property type="term" value="F:oxidoreductase activity, acting on the CH-CH group of donors"/>
    <property type="evidence" value="ECO:0007669"/>
    <property type="project" value="InterPro"/>
</dbReference>
<keyword evidence="5 10" id="KW-1133">Transmembrane helix</keyword>
<comment type="caution">
    <text evidence="12">The sequence shown here is derived from an EMBL/GenBank/DDBJ whole genome shotgun (WGS) entry which is preliminary data.</text>
</comment>
<reference evidence="12 13" key="1">
    <citation type="journal article" date="2018" name="PLoS ONE">
        <title>The draft genome of Kipferlia bialata reveals reductive genome evolution in fornicate parasites.</title>
        <authorList>
            <person name="Tanifuji G."/>
            <person name="Takabayashi S."/>
            <person name="Kume K."/>
            <person name="Takagi M."/>
            <person name="Nakayama T."/>
            <person name="Kamikawa R."/>
            <person name="Inagaki Y."/>
            <person name="Hashimoto T."/>
        </authorList>
    </citation>
    <scope>NUCLEOTIDE SEQUENCE [LARGE SCALE GENOMIC DNA]</scope>
    <source>
        <strain evidence="12">NY0173</strain>
    </source>
</reference>
<keyword evidence="4 10" id="KW-0812">Transmembrane</keyword>
<feature type="transmembrane region" description="Helical" evidence="10">
    <location>
        <begin position="141"/>
        <end position="159"/>
    </location>
</feature>
<feature type="region of interest" description="Disordered" evidence="9">
    <location>
        <begin position="1"/>
        <end position="40"/>
    </location>
</feature>
<dbReference type="OrthoDB" id="540503at2759"/>
<dbReference type="Pfam" id="PF02544">
    <property type="entry name" value="Steroid_dh"/>
    <property type="match status" value="1"/>
</dbReference>
<feature type="transmembrane region" description="Helical" evidence="10">
    <location>
        <begin position="211"/>
        <end position="233"/>
    </location>
</feature>
<evidence type="ECO:0000256" key="6">
    <source>
        <dbReference type="ARBA" id="ARBA00023002"/>
    </source>
</evidence>
<dbReference type="PROSITE" id="PS50244">
    <property type="entry name" value="S5A_REDUCTASE"/>
    <property type="match status" value="1"/>
</dbReference>
<evidence type="ECO:0000256" key="1">
    <source>
        <dbReference type="ARBA" id="ARBA00004141"/>
    </source>
</evidence>
<accession>A0A9K3CZD4</accession>
<dbReference type="Proteomes" id="UP000265618">
    <property type="component" value="Unassembled WGS sequence"/>
</dbReference>
<keyword evidence="3" id="KW-0444">Lipid biosynthesis</keyword>
<feature type="transmembrane region" description="Helical" evidence="10">
    <location>
        <begin position="171"/>
        <end position="190"/>
    </location>
</feature>
<comment type="subcellular location">
    <subcellularLocation>
        <location evidence="1">Membrane</location>
        <topology evidence="1">Multi-pass membrane protein</topology>
    </subcellularLocation>
</comment>
<evidence type="ECO:0000313" key="13">
    <source>
        <dbReference type="Proteomes" id="UP000265618"/>
    </source>
</evidence>
<feature type="transmembrane region" description="Helical" evidence="10">
    <location>
        <begin position="103"/>
        <end position="120"/>
    </location>
</feature>
<evidence type="ECO:0000256" key="5">
    <source>
        <dbReference type="ARBA" id="ARBA00022989"/>
    </source>
</evidence>
<feature type="compositionally biased region" description="Polar residues" evidence="9">
    <location>
        <begin position="1"/>
        <end position="15"/>
    </location>
</feature>
<keyword evidence="7" id="KW-0443">Lipid metabolism</keyword>
<dbReference type="GO" id="GO:0016020">
    <property type="term" value="C:membrane"/>
    <property type="evidence" value="ECO:0007669"/>
    <property type="project" value="UniProtKB-SubCell"/>
</dbReference>
<sequence>MVFGPNQQVQEVSADQEQEKEIVQEVSADQEQERETQTKPKKMVLKANTDLVKDTLKDVPTLMAKDMGPQIDYQTVFIIEYAGPLFIWFLCMLGFHGPSFDNMSTQQLMGSAMFIFHYIKREMETLFVHTFSHPTMPVRNVFKNSIYYWGWALLMAYHIMDKEYTPVSTDLQFHAGVALFFMAEFGNLYCHIKLRLLRSGGKTGYQLPTGFLFNSIICPNYTTELLAWVGFNIATQCLWGWLFLLCGFVQIYAWAVKKQARLVKMFPETKSRALLFVSRYF</sequence>
<keyword evidence="6" id="KW-0560">Oxidoreductase</keyword>
<evidence type="ECO:0000259" key="11">
    <source>
        <dbReference type="Pfam" id="PF02544"/>
    </source>
</evidence>
<evidence type="ECO:0000313" key="12">
    <source>
        <dbReference type="EMBL" id="GIQ86214.1"/>
    </source>
</evidence>
<comment type="similarity">
    <text evidence="2">Belongs to the steroid 5-alpha reductase family.</text>
</comment>
<evidence type="ECO:0000256" key="3">
    <source>
        <dbReference type="ARBA" id="ARBA00022516"/>
    </source>
</evidence>
<dbReference type="InterPro" id="IPR001104">
    <property type="entry name" value="3-oxo-5_a-steroid_4-DH_C"/>
</dbReference>
<evidence type="ECO:0000256" key="10">
    <source>
        <dbReference type="SAM" id="Phobius"/>
    </source>
</evidence>
<dbReference type="InterPro" id="IPR039357">
    <property type="entry name" value="SRD5A/TECR"/>
</dbReference>
<protein>
    <recommendedName>
        <fullName evidence="11">3-oxo-5-alpha-steroid 4-dehydrogenase C-terminal domain-containing protein</fullName>
    </recommendedName>
</protein>
<dbReference type="GO" id="GO:0042761">
    <property type="term" value="P:very long-chain fatty acid biosynthetic process"/>
    <property type="evidence" value="ECO:0007669"/>
    <property type="project" value="TreeGrafter"/>
</dbReference>
<evidence type="ECO:0000256" key="8">
    <source>
        <dbReference type="ARBA" id="ARBA00023136"/>
    </source>
</evidence>
<keyword evidence="13" id="KW-1185">Reference proteome</keyword>
<evidence type="ECO:0000256" key="2">
    <source>
        <dbReference type="ARBA" id="ARBA00007742"/>
    </source>
</evidence>
<feature type="domain" description="3-oxo-5-alpha-steroid 4-dehydrogenase C-terminal" evidence="11">
    <location>
        <begin position="135"/>
        <end position="274"/>
    </location>
</feature>
<feature type="transmembrane region" description="Helical" evidence="10">
    <location>
        <begin position="75"/>
        <end position="97"/>
    </location>
</feature>
<gene>
    <name evidence="12" type="ORF">KIPB_008025</name>
</gene>
<feature type="transmembrane region" description="Helical" evidence="10">
    <location>
        <begin position="239"/>
        <end position="256"/>
    </location>
</feature>
<organism evidence="12 13">
    <name type="scientific">Kipferlia bialata</name>
    <dbReference type="NCBI Taxonomy" id="797122"/>
    <lineage>
        <taxon>Eukaryota</taxon>
        <taxon>Metamonada</taxon>
        <taxon>Carpediemonas-like organisms</taxon>
        <taxon>Kipferlia</taxon>
    </lineage>
</organism>
<proteinExistence type="inferred from homology"/>
<dbReference type="AlphaFoldDB" id="A0A9K3CZD4"/>
<dbReference type="EMBL" id="BDIP01002383">
    <property type="protein sequence ID" value="GIQ86214.1"/>
    <property type="molecule type" value="Genomic_DNA"/>
</dbReference>
<dbReference type="PANTHER" id="PTHR10556:SF28">
    <property type="entry name" value="VERY-LONG-CHAIN ENOYL-COA REDUCTASE"/>
    <property type="match status" value="1"/>
</dbReference>
<evidence type="ECO:0000256" key="9">
    <source>
        <dbReference type="SAM" id="MobiDB-lite"/>
    </source>
</evidence>
<keyword evidence="8 10" id="KW-0472">Membrane</keyword>
<dbReference type="PANTHER" id="PTHR10556">
    <property type="entry name" value="3-OXO-5-ALPHA-STEROID 4-DEHYDROGENASE"/>
    <property type="match status" value="1"/>
</dbReference>
<evidence type="ECO:0000256" key="7">
    <source>
        <dbReference type="ARBA" id="ARBA00023098"/>
    </source>
</evidence>
<name>A0A9K3CZD4_9EUKA</name>
<evidence type="ECO:0000256" key="4">
    <source>
        <dbReference type="ARBA" id="ARBA00022692"/>
    </source>
</evidence>